<dbReference type="Gene3D" id="3.40.50.1820">
    <property type="entry name" value="alpha/beta hydrolase"/>
    <property type="match status" value="1"/>
</dbReference>
<dbReference type="InterPro" id="IPR050960">
    <property type="entry name" value="AB_hydrolase_4_sf"/>
</dbReference>
<proteinExistence type="inferred from homology"/>
<dbReference type="InterPro" id="IPR029058">
    <property type="entry name" value="AB_hydrolase_fold"/>
</dbReference>
<dbReference type="PANTHER" id="PTHR10794">
    <property type="entry name" value="ABHYDROLASE DOMAIN-CONTAINING PROTEIN"/>
    <property type="match status" value="1"/>
</dbReference>
<reference evidence="3" key="1">
    <citation type="journal article" date="2015" name="Nature">
        <title>Complex archaea that bridge the gap between prokaryotes and eukaryotes.</title>
        <authorList>
            <person name="Spang A."/>
            <person name="Saw J.H."/>
            <person name="Jorgensen S.L."/>
            <person name="Zaremba-Niedzwiedzka K."/>
            <person name="Martijn J."/>
            <person name="Lind A.E."/>
            <person name="van Eijk R."/>
            <person name="Schleper C."/>
            <person name="Guy L."/>
            <person name="Ettema T.J."/>
        </authorList>
    </citation>
    <scope>NUCLEOTIDE SEQUENCE</scope>
</reference>
<evidence type="ECO:0000259" key="2">
    <source>
        <dbReference type="Pfam" id="PF00561"/>
    </source>
</evidence>
<dbReference type="Pfam" id="PF00561">
    <property type="entry name" value="Abhydrolase_1"/>
    <property type="match status" value="1"/>
</dbReference>
<dbReference type="AlphaFoldDB" id="A0A0F9DYL4"/>
<name>A0A0F9DYL4_9ZZZZ</name>
<feature type="non-terminal residue" evidence="3">
    <location>
        <position position="140"/>
    </location>
</feature>
<protein>
    <recommendedName>
        <fullName evidence="2">AB hydrolase-1 domain-containing protein</fullName>
    </recommendedName>
</protein>
<comment type="caution">
    <text evidence="3">The sequence shown here is derived from an EMBL/GenBank/DDBJ whole genome shotgun (WGS) entry which is preliminary data.</text>
</comment>
<dbReference type="InterPro" id="IPR000073">
    <property type="entry name" value="AB_hydrolase_1"/>
</dbReference>
<dbReference type="PANTHER" id="PTHR10794:SF94">
    <property type="entry name" value="ESTERASE YHET-RELATED"/>
    <property type="match status" value="1"/>
</dbReference>
<organism evidence="3">
    <name type="scientific">marine sediment metagenome</name>
    <dbReference type="NCBI Taxonomy" id="412755"/>
    <lineage>
        <taxon>unclassified sequences</taxon>
        <taxon>metagenomes</taxon>
        <taxon>ecological metagenomes</taxon>
    </lineage>
</organism>
<sequence>MSEELDFTPLPFIKGSFPQTFMGSLPSIRRGPRSHTSFVRLPDGDYLALEITTPKNWKKTDPSVLMVHGLCGSHKSACLVRLAKKLEKLNIRSIRINLRGCGSGTGKSRKIYHAGQSDDVFEALKFVLSETPESELTLLG</sequence>
<evidence type="ECO:0000256" key="1">
    <source>
        <dbReference type="ARBA" id="ARBA00010884"/>
    </source>
</evidence>
<feature type="domain" description="AB hydrolase-1" evidence="2">
    <location>
        <begin position="62"/>
        <end position="140"/>
    </location>
</feature>
<gene>
    <name evidence="3" type="ORF">LCGC14_2220760</name>
</gene>
<dbReference type="GO" id="GO:0034338">
    <property type="term" value="F:short-chain carboxylesterase activity"/>
    <property type="evidence" value="ECO:0007669"/>
    <property type="project" value="TreeGrafter"/>
</dbReference>
<dbReference type="EMBL" id="LAZR01029665">
    <property type="protein sequence ID" value="KKL58896.1"/>
    <property type="molecule type" value="Genomic_DNA"/>
</dbReference>
<dbReference type="SUPFAM" id="SSF53474">
    <property type="entry name" value="alpha/beta-Hydrolases"/>
    <property type="match status" value="1"/>
</dbReference>
<comment type="similarity">
    <text evidence="1">Belongs to the AB hydrolase superfamily. AB hydrolase 4 family.</text>
</comment>
<evidence type="ECO:0000313" key="3">
    <source>
        <dbReference type="EMBL" id="KKL58896.1"/>
    </source>
</evidence>
<accession>A0A0F9DYL4</accession>
<dbReference type="GO" id="GO:0047372">
    <property type="term" value="F:monoacylglycerol lipase activity"/>
    <property type="evidence" value="ECO:0007669"/>
    <property type="project" value="TreeGrafter"/>
</dbReference>